<organism evidence="1 2">
    <name type="scientific">Scutellospora calospora</name>
    <dbReference type="NCBI Taxonomy" id="85575"/>
    <lineage>
        <taxon>Eukaryota</taxon>
        <taxon>Fungi</taxon>
        <taxon>Fungi incertae sedis</taxon>
        <taxon>Mucoromycota</taxon>
        <taxon>Glomeromycotina</taxon>
        <taxon>Glomeromycetes</taxon>
        <taxon>Diversisporales</taxon>
        <taxon>Gigasporaceae</taxon>
        <taxon>Scutellospora</taxon>
    </lineage>
</organism>
<dbReference type="Proteomes" id="UP000789860">
    <property type="component" value="Unassembled WGS sequence"/>
</dbReference>
<reference evidence="1" key="1">
    <citation type="submission" date="2021-06" db="EMBL/GenBank/DDBJ databases">
        <authorList>
            <person name="Kallberg Y."/>
            <person name="Tangrot J."/>
            <person name="Rosling A."/>
        </authorList>
    </citation>
    <scope>NUCLEOTIDE SEQUENCE</scope>
    <source>
        <strain evidence="1">AU212A</strain>
    </source>
</reference>
<sequence>KITEIRKKYSEIEIENVKLKQVIEEKDLYMKLRDIELNNRIIELEWFVKKYAENARQSQTKNSKLKDTVANLEQEFKKYELQLLACSLLLPISKLEKHESTSQIENQNLTITLQKNINILQSSICLKLLVISQLKSSSQLSISNIKIHIDKEIDTDSIS</sequence>
<dbReference type="EMBL" id="CAJVPM010025386">
    <property type="protein sequence ID" value="CAG8657723.1"/>
    <property type="molecule type" value="Genomic_DNA"/>
</dbReference>
<proteinExistence type="predicted"/>
<name>A0ACA9NN10_9GLOM</name>
<evidence type="ECO:0000313" key="1">
    <source>
        <dbReference type="EMBL" id="CAG8657723.1"/>
    </source>
</evidence>
<accession>A0ACA9NN10</accession>
<evidence type="ECO:0000313" key="2">
    <source>
        <dbReference type="Proteomes" id="UP000789860"/>
    </source>
</evidence>
<protein>
    <submittedName>
        <fullName evidence="1">11152_t:CDS:1</fullName>
    </submittedName>
</protein>
<keyword evidence="2" id="KW-1185">Reference proteome</keyword>
<gene>
    <name evidence="1" type="ORF">SCALOS_LOCUS8912</name>
</gene>
<feature type="non-terminal residue" evidence="1">
    <location>
        <position position="1"/>
    </location>
</feature>
<comment type="caution">
    <text evidence="1">The sequence shown here is derived from an EMBL/GenBank/DDBJ whole genome shotgun (WGS) entry which is preliminary data.</text>
</comment>